<dbReference type="RefSeq" id="WP_282736873.1">
    <property type="nucleotide sequence ID" value="NZ_JASCQP010000044.1"/>
</dbReference>
<feature type="region of interest" description="Disordered" evidence="1">
    <location>
        <begin position="1"/>
        <end position="23"/>
    </location>
</feature>
<sequence>MQAVPRWPMDTLEAPSPPDFRHDCPLHGHSAQRLLAGEHDETGIMQAVPRWPMDTLRKP</sequence>
<keyword evidence="3" id="KW-1185">Reference proteome</keyword>
<evidence type="ECO:0000313" key="3">
    <source>
        <dbReference type="Proteomes" id="UP001225957"/>
    </source>
</evidence>
<reference evidence="2 3" key="1">
    <citation type="submission" date="2023-04" db="EMBL/GenBank/DDBJ databases">
        <title>Halomonas strains isolated from rhizosphere soil.</title>
        <authorList>
            <person name="Xu L."/>
            <person name="Sun J.-Q."/>
        </authorList>
    </citation>
    <scope>NUCLEOTIDE SEQUENCE [LARGE SCALE GENOMIC DNA]</scope>
    <source>
        <strain evidence="2 3">LR5S20</strain>
    </source>
</reference>
<feature type="region of interest" description="Disordered" evidence="1">
    <location>
        <begin position="36"/>
        <end position="59"/>
    </location>
</feature>
<organism evidence="2 3">
    <name type="scientific">Halomonas rhizosphaerae</name>
    <dbReference type="NCBI Taxonomy" id="3043296"/>
    <lineage>
        <taxon>Bacteria</taxon>
        <taxon>Pseudomonadati</taxon>
        <taxon>Pseudomonadota</taxon>
        <taxon>Gammaproteobacteria</taxon>
        <taxon>Oceanospirillales</taxon>
        <taxon>Halomonadaceae</taxon>
        <taxon>Halomonas</taxon>
    </lineage>
</organism>
<comment type="caution">
    <text evidence="2">The sequence shown here is derived from an EMBL/GenBank/DDBJ whole genome shotgun (WGS) entry which is preliminary data.</text>
</comment>
<accession>A0ABT6V441</accession>
<name>A0ABT6V441_9GAMM</name>
<dbReference type="Proteomes" id="UP001225957">
    <property type="component" value="Unassembled WGS sequence"/>
</dbReference>
<evidence type="ECO:0000256" key="1">
    <source>
        <dbReference type="SAM" id="MobiDB-lite"/>
    </source>
</evidence>
<dbReference type="EMBL" id="JASCQP010000044">
    <property type="protein sequence ID" value="MDI5892974.1"/>
    <property type="molecule type" value="Genomic_DNA"/>
</dbReference>
<proteinExistence type="predicted"/>
<gene>
    <name evidence="2" type="ORF">QLQ83_17945</name>
</gene>
<evidence type="ECO:0000313" key="2">
    <source>
        <dbReference type="EMBL" id="MDI5892974.1"/>
    </source>
</evidence>
<protein>
    <submittedName>
        <fullName evidence="2">Uncharacterized protein</fullName>
    </submittedName>
</protein>